<gene>
    <name evidence="1" type="ORF">MJA45_16565</name>
</gene>
<keyword evidence="2" id="KW-1185">Reference proteome</keyword>
<accession>A0AA96L906</accession>
<protein>
    <submittedName>
        <fullName evidence="1">Uncharacterized protein</fullName>
    </submittedName>
</protein>
<proteinExistence type="predicted"/>
<reference evidence="1 2" key="1">
    <citation type="submission" date="2022-02" db="EMBL/GenBank/DDBJ databases">
        <title>Paenibacillus sp. MBLB1776 Whole Genome Shotgun Sequencing.</title>
        <authorList>
            <person name="Hwang C.Y."/>
            <person name="Cho E.-S."/>
            <person name="Seo M.-J."/>
        </authorList>
    </citation>
    <scope>NUCLEOTIDE SEQUENCE [LARGE SCALE GENOMIC DNA]</scope>
    <source>
        <strain evidence="1 2">MBLB1776</strain>
    </source>
</reference>
<dbReference type="RefSeq" id="WP_315603017.1">
    <property type="nucleotide sequence ID" value="NZ_CP130318.1"/>
</dbReference>
<evidence type="ECO:0000313" key="2">
    <source>
        <dbReference type="Proteomes" id="UP001305702"/>
    </source>
</evidence>
<sequence>MLTSTVILFGGWFVYRSYAMENPLAQIVNRAQGVEQVKSDFSKDSVTVHLKLSQDASLRDIYRQITTDGASIIGSRKVKLELESDSSPEIEKWWSNALFDVAQAMETKHYADIPKILESKSADVSGLKAATEMDDKNVYIRLSEGGKNKYIILPRVPASMGVWPNA</sequence>
<dbReference type="AlphaFoldDB" id="A0AA96L906"/>
<name>A0AA96L906_9BACL</name>
<dbReference type="EMBL" id="CP130318">
    <property type="protein sequence ID" value="WNQ09246.1"/>
    <property type="molecule type" value="Genomic_DNA"/>
</dbReference>
<dbReference type="Proteomes" id="UP001305702">
    <property type="component" value="Chromosome"/>
</dbReference>
<evidence type="ECO:0000313" key="1">
    <source>
        <dbReference type="EMBL" id="WNQ09246.1"/>
    </source>
</evidence>
<dbReference type="KEGG" id="paun:MJA45_16565"/>
<organism evidence="1 2">
    <name type="scientific">Paenibacillus aurantius</name>
    <dbReference type="NCBI Taxonomy" id="2918900"/>
    <lineage>
        <taxon>Bacteria</taxon>
        <taxon>Bacillati</taxon>
        <taxon>Bacillota</taxon>
        <taxon>Bacilli</taxon>
        <taxon>Bacillales</taxon>
        <taxon>Paenibacillaceae</taxon>
        <taxon>Paenibacillus</taxon>
    </lineage>
</organism>